<dbReference type="Proteomes" id="UP000541154">
    <property type="component" value="Unassembled WGS sequence"/>
</dbReference>
<dbReference type="SUPFAM" id="SSF48452">
    <property type="entry name" value="TPR-like"/>
    <property type="match status" value="1"/>
</dbReference>
<dbReference type="PANTHER" id="PTHR45783:SF3">
    <property type="entry name" value="KINESIN LIGHT CHAIN"/>
    <property type="match status" value="1"/>
</dbReference>
<dbReference type="InterPro" id="IPR011990">
    <property type="entry name" value="TPR-like_helical_dom_sf"/>
</dbReference>
<evidence type="ECO:0008006" key="8">
    <source>
        <dbReference type="Google" id="ProtNLM"/>
    </source>
</evidence>
<feature type="region of interest" description="Disordered" evidence="5">
    <location>
        <begin position="126"/>
        <end position="160"/>
    </location>
</feature>
<protein>
    <recommendedName>
        <fullName evidence="8">Kinesin light chain</fullName>
    </recommendedName>
</protein>
<accession>A0A8H5ZV79</accession>
<dbReference type="GO" id="GO:0019894">
    <property type="term" value="F:kinesin binding"/>
    <property type="evidence" value="ECO:0007669"/>
    <property type="project" value="TreeGrafter"/>
</dbReference>
<evidence type="ECO:0000256" key="2">
    <source>
        <dbReference type="ARBA" id="ARBA00022490"/>
    </source>
</evidence>
<dbReference type="GO" id="GO:0005871">
    <property type="term" value="C:kinesin complex"/>
    <property type="evidence" value="ECO:0007669"/>
    <property type="project" value="InterPro"/>
</dbReference>
<reference evidence="6 7" key="1">
    <citation type="submission" date="2019-04" db="EMBL/GenBank/DDBJ databases">
        <title>Aspergillus burnettii sp. nov., novel species from soil in southeast Queensland.</title>
        <authorList>
            <person name="Gilchrist C.L.M."/>
            <person name="Pitt J.I."/>
            <person name="Lange L."/>
            <person name="Lacey H.J."/>
            <person name="Vuong D."/>
            <person name="Midgley D.J."/>
            <person name="Greenfield P."/>
            <person name="Bradbury M."/>
            <person name="Lacey E."/>
            <person name="Busk P.K."/>
            <person name="Pilgaard B."/>
            <person name="Chooi Y.H."/>
            <person name="Piggott A.M."/>
        </authorList>
    </citation>
    <scope>NUCLEOTIDE SEQUENCE [LARGE SCALE GENOMIC DNA]</scope>
    <source>
        <strain evidence="6 7">FRR 5400</strain>
    </source>
</reference>
<organism evidence="6 7">
    <name type="scientific">Petromyces alliaceus</name>
    <name type="common">Aspergillus alliaceus</name>
    <dbReference type="NCBI Taxonomy" id="209559"/>
    <lineage>
        <taxon>Eukaryota</taxon>
        <taxon>Fungi</taxon>
        <taxon>Dikarya</taxon>
        <taxon>Ascomycota</taxon>
        <taxon>Pezizomycotina</taxon>
        <taxon>Eurotiomycetes</taxon>
        <taxon>Eurotiomycetidae</taxon>
        <taxon>Eurotiales</taxon>
        <taxon>Aspergillaceae</taxon>
        <taxon>Aspergillus</taxon>
        <taxon>Aspergillus subgen. Circumdati</taxon>
    </lineage>
</organism>
<comment type="caution">
    <text evidence="6">The sequence shown here is derived from an EMBL/GenBank/DDBJ whole genome shotgun (WGS) entry which is preliminary data.</text>
</comment>
<dbReference type="PRINTS" id="PR00381">
    <property type="entry name" value="KINESINLIGHT"/>
</dbReference>
<evidence type="ECO:0000313" key="7">
    <source>
        <dbReference type="Proteomes" id="UP000541154"/>
    </source>
</evidence>
<keyword evidence="3" id="KW-0677">Repeat</keyword>
<evidence type="ECO:0000256" key="4">
    <source>
        <dbReference type="ARBA" id="ARBA00022803"/>
    </source>
</evidence>
<dbReference type="Gene3D" id="1.25.40.10">
    <property type="entry name" value="Tetratricopeptide repeat domain"/>
    <property type="match status" value="1"/>
</dbReference>
<keyword evidence="7" id="KW-1185">Reference proteome</keyword>
<keyword evidence="4" id="KW-0802">TPR repeat</keyword>
<dbReference type="PANTHER" id="PTHR45783">
    <property type="entry name" value="KINESIN LIGHT CHAIN"/>
    <property type="match status" value="1"/>
</dbReference>
<dbReference type="Pfam" id="PF13374">
    <property type="entry name" value="TPR_10"/>
    <property type="match status" value="3"/>
</dbReference>
<dbReference type="AlphaFoldDB" id="A0A8H5ZV79"/>
<comment type="subcellular location">
    <subcellularLocation>
        <location evidence="1">Cytoplasm</location>
    </subcellularLocation>
</comment>
<evidence type="ECO:0000256" key="1">
    <source>
        <dbReference type="ARBA" id="ARBA00004496"/>
    </source>
</evidence>
<feature type="non-terminal residue" evidence="6">
    <location>
        <position position="1"/>
    </location>
</feature>
<dbReference type="InterPro" id="IPR002151">
    <property type="entry name" value="Kinesin_light"/>
</dbReference>
<name>A0A8H5ZV79_PETAA</name>
<dbReference type="GO" id="GO:0007018">
    <property type="term" value="P:microtubule-based movement"/>
    <property type="evidence" value="ECO:0007669"/>
    <property type="project" value="TreeGrafter"/>
</dbReference>
<evidence type="ECO:0000256" key="3">
    <source>
        <dbReference type="ARBA" id="ARBA00022737"/>
    </source>
</evidence>
<proteinExistence type="predicted"/>
<keyword evidence="2" id="KW-0963">Cytoplasm</keyword>
<gene>
    <name evidence="6" type="ORF">ETB97_008292</name>
</gene>
<evidence type="ECO:0000313" key="6">
    <source>
        <dbReference type="EMBL" id="KAF5855882.1"/>
    </source>
</evidence>
<dbReference type="EMBL" id="SPNV01000373">
    <property type="protein sequence ID" value="KAF5855882.1"/>
    <property type="molecule type" value="Genomic_DNA"/>
</dbReference>
<dbReference type="GO" id="GO:0005737">
    <property type="term" value="C:cytoplasm"/>
    <property type="evidence" value="ECO:0007669"/>
    <property type="project" value="UniProtKB-SubCell"/>
</dbReference>
<sequence length="173" mass="19582">EAEELGVQALELRKQVLGPEHPDTLTSMNNLALTYSDQGLWKEAEELEMQTLELRKQVLGPEHPDTLTSMNNLAYTWKLLGKVKDALPLMKKCIELRRNFLGPDHPLVISSSNALSDWEITMNSLSKKPTQQTSAAAPAALPIHNHSPKQMKSDSEPVTGGKRWEFKRLFRRR</sequence>
<evidence type="ECO:0000256" key="5">
    <source>
        <dbReference type="SAM" id="MobiDB-lite"/>
    </source>
</evidence>